<dbReference type="Proteomes" id="UP001458880">
    <property type="component" value="Unassembled WGS sequence"/>
</dbReference>
<dbReference type="AlphaFoldDB" id="A0AAW1LX27"/>
<keyword evidence="4" id="KW-0560">Oxidoreductase</keyword>
<dbReference type="CDD" id="cd09071">
    <property type="entry name" value="FAR_C"/>
    <property type="match status" value="2"/>
</dbReference>
<evidence type="ECO:0000259" key="6">
    <source>
        <dbReference type="Pfam" id="PF07993"/>
    </source>
</evidence>
<name>A0AAW1LX27_POPJA</name>
<keyword evidence="4" id="KW-0472">Membrane</keyword>
<keyword evidence="8" id="KW-1185">Reference proteome</keyword>
<keyword evidence="2 4" id="KW-0444">Lipid biosynthesis</keyword>
<evidence type="ECO:0000256" key="4">
    <source>
        <dbReference type="RuleBase" id="RU363097"/>
    </source>
</evidence>
<dbReference type="CDD" id="cd05236">
    <property type="entry name" value="FAR-N_SDR_e"/>
    <property type="match status" value="1"/>
</dbReference>
<feature type="domain" description="Fatty acyl-CoA reductase C-terminal" evidence="5">
    <location>
        <begin position="148"/>
        <end position="239"/>
    </location>
</feature>
<dbReference type="InterPro" id="IPR013120">
    <property type="entry name" value="FAR_NAD-bd"/>
</dbReference>
<dbReference type="GO" id="GO:0080019">
    <property type="term" value="F:alcohol-forming very long-chain fatty acyl-CoA reductase activity"/>
    <property type="evidence" value="ECO:0007669"/>
    <property type="project" value="InterPro"/>
</dbReference>
<keyword evidence="4" id="KW-0521">NADP</keyword>
<keyword evidence="3 4" id="KW-0443">Lipid metabolism</keyword>
<protein>
    <recommendedName>
        <fullName evidence="4">Fatty acyl-CoA reductase</fullName>
        <ecNumber evidence="4">1.2.1.84</ecNumber>
    </recommendedName>
</protein>
<evidence type="ECO:0000256" key="1">
    <source>
        <dbReference type="ARBA" id="ARBA00005928"/>
    </source>
</evidence>
<dbReference type="Pfam" id="PF03015">
    <property type="entry name" value="Sterile"/>
    <property type="match status" value="2"/>
</dbReference>
<dbReference type="GO" id="GO:0005777">
    <property type="term" value="C:peroxisome"/>
    <property type="evidence" value="ECO:0007669"/>
    <property type="project" value="TreeGrafter"/>
</dbReference>
<feature type="transmembrane region" description="Helical" evidence="4">
    <location>
        <begin position="668"/>
        <end position="686"/>
    </location>
</feature>
<dbReference type="GO" id="GO:0102965">
    <property type="term" value="F:alcohol-forming long-chain fatty acyl-CoA reductase activity"/>
    <property type="evidence" value="ECO:0007669"/>
    <property type="project" value="UniProtKB-EC"/>
</dbReference>
<comment type="function">
    <text evidence="4">Catalyzes the reduction of fatty acyl-CoA to fatty alcohols.</text>
</comment>
<reference evidence="7 8" key="1">
    <citation type="journal article" date="2024" name="BMC Genomics">
        <title>De novo assembly and annotation of Popillia japonica's genome with initial clues to its potential as an invasive pest.</title>
        <authorList>
            <person name="Cucini C."/>
            <person name="Boschi S."/>
            <person name="Funari R."/>
            <person name="Cardaioli E."/>
            <person name="Iannotti N."/>
            <person name="Marturano G."/>
            <person name="Paoli F."/>
            <person name="Bruttini M."/>
            <person name="Carapelli A."/>
            <person name="Frati F."/>
            <person name="Nardi F."/>
        </authorList>
    </citation>
    <scope>NUCLEOTIDE SEQUENCE [LARGE SCALE GENOMIC DNA]</scope>
    <source>
        <strain evidence="7">DMR45628</strain>
    </source>
</reference>
<feature type="domain" description="Fatty acyl-CoA reductase C-terminal" evidence="5">
    <location>
        <begin position="678"/>
        <end position="769"/>
    </location>
</feature>
<evidence type="ECO:0000256" key="2">
    <source>
        <dbReference type="ARBA" id="ARBA00022516"/>
    </source>
</evidence>
<dbReference type="EC" id="1.2.1.84" evidence="4"/>
<feature type="domain" description="Thioester reductase (TE)" evidence="6">
    <location>
        <begin position="345"/>
        <end position="603"/>
    </location>
</feature>
<keyword evidence="4" id="KW-1133">Transmembrane helix</keyword>
<dbReference type="SUPFAM" id="SSF51735">
    <property type="entry name" value="NAD(P)-binding Rossmann-fold domains"/>
    <property type="match status" value="2"/>
</dbReference>
<keyword evidence="4" id="KW-0812">Transmembrane</keyword>
<comment type="caution">
    <text evidence="7">The sequence shown here is derived from an EMBL/GenBank/DDBJ whole genome shotgun (WGS) entry which is preliminary data.</text>
</comment>
<gene>
    <name evidence="7" type="ORF">QE152_g9965</name>
</gene>
<evidence type="ECO:0000256" key="3">
    <source>
        <dbReference type="ARBA" id="ARBA00023098"/>
    </source>
</evidence>
<comment type="catalytic activity">
    <reaction evidence="4">
        <text>a long-chain fatty acyl-CoA + 2 NADPH + 2 H(+) = a long-chain primary fatty alcohol + 2 NADP(+) + CoA</text>
        <dbReference type="Rhea" id="RHEA:52716"/>
        <dbReference type="ChEBI" id="CHEBI:15378"/>
        <dbReference type="ChEBI" id="CHEBI:57287"/>
        <dbReference type="ChEBI" id="CHEBI:57783"/>
        <dbReference type="ChEBI" id="CHEBI:58349"/>
        <dbReference type="ChEBI" id="CHEBI:77396"/>
        <dbReference type="ChEBI" id="CHEBI:83139"/>
        <dbReference type="EC" id="1.2.1.84"/>
    </reaction>
</comment>
<comment type="similarity">
    <text evidence="1 4">Belongs to the fatty acyl-CoA reductase family.</text>
</comment>
<dbReference type="PANTHER" id="PTHR11011:SF118">
    <property type="entry name" value="FATTY ACYL-COA REDUCTASE"/>
    <property type="match status" value="1"/>
</dbReference>
<sequence>MAEHEVQKLQENFPCAIVRPSMIIGAWREPTPGWTISKNGPQGFLMGASKGVVRRLPVGKTLIYDYIPVDIVVNQLLVAGFHAAATKSKEVEIYHCTSSTRQPFTWASVEDKVNGYLHKYPLKSAVWYPHLKFLPSITWFRISALFVHFLPAIILDTVTRISGGRPILMKLHRNVNASLTRLEKFIFTEWSFSSKKTNDLQKWLCPSDQKDFNLDLKDLVWVDYFVELTKGTRIYLNKENLKNLEAARGKDTLLMVLHLSLQAGILFLIWYLTSWFSGATMLHLSCEHYCLDSRFVSSAHVNKDGRNNRMVLRKTHPHNRRNRIHGKNPDRKTITILHGRPKNLFTIRNKRDKTPKQRLEDLLNIPVFEELRRRPNADIFFKKLIPINGDIIADNLGISSEDLRELREHVEVIFHMAANVRFDQPLKQALTFNTGGTLRLLDVAQTFRHLKAFVHVGTSYCHCEVDVLEEKLYPAPHNPRKMLDLMTWLEDDLVTLLTPHLLRKFPNSYAYTKRLTEDILNEYSSKIPIAIARPSIVTAALKEPLPGWVDNLNAALKEPLPGWVDNLNGATGILVGGGKGVIRTMHCNAELDADIVPVDIEINSLIILAKELGERDHPPEEPMVYNLTIDTSNPITWGQALEYGKKHVYNNPFSVCLWYPDGSPKSNYFIHMLAVFFFHLVPAYTVDSMLSLFGQKPFLVRVQKRIQGGLEVLQYYTTKQWRFTNDNIKTAFSKLSEKEKEIFNTDTSNVNWDNYILDYILGARKYCDKDDPSTIPKARKLLKMLYILHISVQIGFYILITWIAYKYLNFMLNGVHSMLSRQSS</sequence>
<dbReference type="InterPro" id="IPR026055">
    <property type="entry name" value="FAR"/>
</dbReference>
<dbReference type="EMBL" id="JASPKY010000088">
    <property type="protein sequence ID" value="KAK9738331.1"/>
    <property type="molecule type" value="Genomic_DNA"/>
</dbReference>
<dbReference type="GO" id="GO:0035336">
    <property type="term" value="P:long-chain fatty-acyl-CoA metabolic process"/>
    <property type="evidence" value="ECO:0007669"/>
    <property type="project" value="TreeGrafter"/>
</dbReference>
<dbReference type="Gene3D" id="3.40.50.720">
    <property type="entry name" value="NAD(P)-binding Rossmann-like Domain"/>
    <property type="match status" value="2"/>
</dbReference>
<proteinExistence type="inferred from homology"/>
<feature type="transmembrane region" description="Helical" evidence="4">
    <location>
        <begin position="785"/>
        <end position="805"/>
    </location>
</feature>
<evidence type="ECO:0000313" key="7">
    <source>
        <dbReference type="EMBL" id="KAK9738331.1"/>
    </source>
</evidence>
<accession>A0AAW1LX27</accession>
<feature type="transmembrane region" description="Helical" evidence="4">
    <location>
        <begin position="139"/>
        <end position="159"/>
    </location>
</feature>
<dbReference type="InterPro" id="IPR033640">
    <property type="entry name" value="FAR_C"/>
</dbReference>
<dbReference type="InterPro" id="IPR036291">
    <property type="entry name" value="NAD(P)-bd_dom_sf"/>
</dbReference>
<evidence type="ECO:0000313" key="8">
    <source>
        <dbReference type="Proteomes" id="UP001458880"/>
    </source>
</evidence>
<organism evidence="7 8">
    <name type="scientific">Popillia japonica</name>
    <name type="common">Japanese beetle</name>
    <dbReference type="NCBI Taxonomy" id="7064"/>
    <lineage>
        <taxon>Eukaryota</taxon>
        <taxon>Metazoa</taxon>
        <taxon>Ecdysozoa</taxon>
        <taxon>Arthropoda</taxon>
        <taxon>Hexapoda</taxon>
        <taxon>Insecta</taxon>
        <taxon>Pterygota</taxon>
        <taxon>Neoptera</taxon>
        <taxon>Endopterygota</taxon>
        <taxon>Coleoptera</taxon>
        <taxon>Polyphaga</taxon>
        <taxon>Scarabaeiformia</taxon>
        <taxon>Scarabaeidae</taxon>
        <taxon>Rutelinae</taxon>
        <taxon>Popillia</taxon>
    </lineage>
</organism>
<dbReference type="PANTHER" id="PTHR11011">
    <property type="entry name" value="MALE STERILITY PROTEIN 2-RELATED"/>
    <property type="match status" value="1"/>
</dbReference>
<evidence type="ECO:0000259" key="5">
    <source>
        <dbReference type="Pfam" id="PF03015"/>
    </source>
</evidence>
<feature type="transmembrane region" description="Helical" evidence="4">
    <location>
        <begin position="252"/>
        <end position="272"/>
    </location>
</feature>
<feature type="domain" description="Thioester reductase (TE)" evidence="6">
    <location>
        <begin position="1"/>
        <end position="75"/>
    </location>
</feature>
<dbReference type="Pfam" id="PF07993">
    <property type="entry name" value="NAD_binding_4"/>
    <property type="match status" value="2"/>
</dbReference>